<evidence type="ECO:0000256" key="3">
    <source>
        <dbReference type="ARBA" id="ARBA00023015"/>
    </source>
</evidence>
<accession>A0A915PSA5</accession>
<comment type="similarity">
    <text evidence="2">Belongs to the bZIP family. ATF subfamily.</text>
</comment>
<feature type="compositionally biased region" description="Polar residues" evidence="8">
    <location>
        <begin position="87"/>
        <end position="99"/>
    </location>
</feature>
<dbReference type="InterPro" id="IPR046347">
    <property type="entry name" value="bZIP_sf"/>
</dbReference>
<evidence type="ECO:0000256" key="8">
    <source>
        <dbReference type="SAM" id="MobiDB-lite"/>
    </source>
</evidence>
<dbReference type="PANTHER" id="PTHR46164">
    <property type="entry name" value="ATF6, ISOFORM C"/>
    <property type="match status" value="1"/>
</dbReference>
<keyword evidence="5" id="KW-0804">Transcription</keyword>
<dbReference type="GO" id="GO:0000981">
    <property type="term" value="F:DNA-binding transcription factor activity, RNA polymerase II-specific"/>
    <property type="evidence" value="ECO:0007669"/>
    <property type="project" value="TreeGrafter"/>
</dbReference>
<keyword evidence="3" id="KW-0805">Transcription regulation</keyword>
<evidence type="ECO:0000256" key="4">
    <source>
        <dbReference type="ARBA" id="ARBA00023125"/>
    </source>
</evidence>
<reference evidence="11" key="1">
    <citation type="submission" date="2022-11" db="UniProtKB">
        <authorList>
            <consortium name="WormBaseParasite"/>
        </authorList>
    </citation>
    <scope>IDENTIFICATION</scope>
</reference>
<dbReference type="CDD" id="cd14686">
    <property type="entry name" value="bZIP"/>
    <property type="match status" value="1"/>
</dbReference>
<dbReference type="GO" id="GO:0005634">
    <property type="term" value="C:nucleus"/>
    <property type="evidence" value="ECO:0007669"/>
    <property type="project" value="TreeGrafter"/>
</dbReference>
<comment type="subcellular location">
    <subcellularLocation>
        <location evidence="1">Membrane</location>
        <topology evidence="1">Single-pass membrane protein</topology>
    </subcellularLocation>
</comment>
<sequence length="602" mass="67904">MDFDDGCCFLENNFGHFQSMISSDNSELDFDNVTDESNDRLADMIDNFGFDLNSNSDILATNDSSILGGITFDNDFMSQIFYDNGSPSTSDSGNYSPTCSTSDDQSASDSDRILFTAQGAQTTLTPQLEKKTIAVPNPSHLVPVRIPIQQIVANTKNTPNHPVICIMPAVTHASSVSSQQLVNQTKRMLSPKYEIPLSVPTFTACAKDYDRKKEDRKIRNRYSAQLSRIRKKNEIDEMKRNLTNKDVIIGKLRSEIESLKGTIEILRRENEMLKTSANNRNSGSRLGIVAGAACLFGFISNLDPVRDATGLVAVNLAKPNVFSLEDGPNIGRTLLSLDYDGNKDYASKENSLSNKKSDVLSQSNLNYSGNCDNTQKKYLNQTETIRLNNDVFEWINRHECLQFMHIRRIFRVPLHNKWSTPNMTKKSSNALLGRVDRESFRLKTAVDKMEAARLKAIRERAWRHIDMISSSTDNAAIKSQVKTMDYDVISHDDLMTNWLQHKTNALPPMDMESQYAELARNLKQREDTLYIIAMKNYYLLPATHKNSTMQPRMALILPALSFNGTLPNQVAMMRLECDITGTGLFHLPSSLLPLFYEHSNRQ</sequence>
<keyword evidence="4" id="KW-0238">DNA-binding</keyword>
<keyword evidence="6" id="KW-0539">Nucleus</keyword>
<dbReference type="InterPro" id="IPR051882">
    <property type="entry name" value="ATF_bZIP_TF"/>
</dbReference>
<protein>
    <submittedName>
        <fullName evidence="11">BZIP domain-containing protein</fullName>
    </submittedName>
</protein>
<dbReference type="SUPFAM" id="SSF57959">
    <property type="entry name" value="Leucine zipper domain"/>
    <property type="match status" value="1"/>
</dbReference>
<feature type="region of interest" description="Disordered" evidence="8">
    <location>
        <begin position="87"/>
        <end position="108"/>
    </location>
</feature>
<dbReference type="AlphaFoldDB" id="A0A915PSA5"/>
<proteinExistence type="inferred from homology"/>
<dbReference type="GO" id="GO:0000978">
    <property type="term" value="F:RNA polymerase II cis-regulatory region sequence-specific DNA binding"/>
    <property type="evidence" value="ECO:0007669"/>
    <property type="project" value="TreeGrafter"/>
</dbReference>
<dbReference type="InterPro" id="IPR004827">
    <property type="entry name" value="bZIP"/>
</dbReference>
<feature type="domain" description="BZIP" evidence="9">
    <location>
        <begin position="210"/>
        <end position="273"/>
    </location>
</feature>
<evidence type="ECO:0000256" key="7">
    <source>
        <dbReference type="SAM" id="Coils"/>
    </source>
</evidence>
<evidence type="ECO:0000256" key="6">
    <source>
        <dbReference type="ARBA" id="ARBA00023242"/>
    </source>
</evidence>
<organism evidence="10 11">
    <name type="scientific">Setaria digitata</name>
    <dbReference type="NCBI Taxonomy" id="48799"/>
    <lineage>
        <taxon>Eukaryota</taxon>
        <taxon>Metazoa</taxon>
        <taxon>Ecdysozoa</taxon>
        <taxon>Nematoda</taxon>
        <taxon>Chromadorea</taxon>
        <taxon>Rhabditida</taxon>
        <taxon>Spirurina</taxon>
        <taxon>Spiruromorpha</taxon>
        <taxon>Filarioidea</taxon>
        <taxon>Setariidae</taxon>
        <taxon>Setaria</taxon>
    </lineage>
</organism>
<evidence type="ECO:0000313" key="11">
    <source>
        <dbReference type="WBParaSite" id="sdigi.contig371.g7827.t1"/>
    </source>
</evidence>
<dbReference type="PROSITE" id="PS50217">
    <property type="entry name" value="BZIP"/>
    <property type="match status" value="1"/>
</dbReference>
<dbReference type="PANTHER" id="PTHR46164:SF3">
    <property type="entry name" value="ATF6, ISOFORM C"/>
    <property type="match status" value="1"/>
</dbReference>
<dbReference type="Proteomes" id="UP000887581">
    <property type="component" value="Unplaced"/>
</dbReference>
<evidence type="ECO:0000313" key="10">
    <source>
        <dbReference type="Proteomes" id="UP000887581"/>
    </source>
</evidence>
<evidence type="ECO:0000256" key="1">
    <source>
        <dbReference type="ARBA" id="ARBA00004167"/>
    </source>
</evidence>
<evidence type="ECO:0000256" key="2">
    <source>
        <dbReference type="ARBA" id="ARBA00009050"/>
    </source>
</evidence>
<dbReference type="Gene3D" id="1.20.5.170">
    <property type="match status" value="1"/>
</dbReference>
<dbReference type="GO" id="GO:0016020">
    <property type="term" value="C:membrane"/>
    <property type="evidence" value="ECO:0007669"/>
    <property type="project" value="UniProtKB-SubCell"/>
</dbReference>
<feature type="coiled-coil region" evidence="7">
    <location>
        <begin position="249"/>
        <end position="276"/>
    </location>
</feature>
<keyword evidence="7" id="KW-0175">Coiled coil</keyword>
<evidence type="ECO:0000259" key="9">
    <source>
        <dbReference type="PROSITE" id="PS50217"/>
    </source>
</evidence>
<name>A0A915PSA5_9BILA</name>
<evidence type="ECO:0000256" key="5">
    <source>
        <dbReference type="ARBA" id="ARBA00023163"/>
    </source>
</evidence>
<dbReference type="GO" id="GO:0030968">
    <property type="term" value="P:endoplasmic reticulum unfolded protein response"/>
    <property type="evidence" value="ECO:0007669"/>
    <property type="project" value="TreeGrafter"/>
</dbReference>
<keyword evidence="10" id="KW-1185">Reference proteome</keyword>
<dbReference type="WBParaSite" id="sdigi.contig371.g7827.t1">
    <property type="protein sequence ID" value="sdigi.contig371.g7827.t1"/>
    <property type="gene ID" value="sdigi.contig371.g7827"/>
</dbReference>